<keyword evidence="2 4" id="KW-0227">DNA damage</keyword>
<sequence>MGIQVLDQDTINQIAAGEVIERPASIVKELIENAIDAKATAVTVEIKDGGISFVRITDNGCGIQSKELQLAFLRHCTSKIKSIEDLAVVSSLGFRGEALSSIAAVAQVELITKTKESFSGSRYVIEGGKEISLEEVGAPEGTTFIVRNLFYNTPVRRKFLKSASTEAGYIDSLIEHLALSHPDVSFRFINNNQNKLHTSGNTNLRDIIYHVYGREISANLLNVKDKTQDIEIEGFIGKPVISRGNRSYENYYINGRYIKSSVISRAIEEAYKGFIMMHKYPFTAMHFKINPEIIDVNVHPTKMELRFSHNEFVYEFVLNAVRKALTNRELIPNVEFKNSKRSDFIINSNEATVSNLADSNAMISNTNISSVNGSNTTASNTADSNAMISNTNISSVNGSNTTASNTIGSNPTGLNTNFSDPTGSDTDGSSTDTLNVDRKTQNKSCNKPVCNSYVQSEPDSYNTCDSQINSIEINNTEIKPENNSIIEVARKPMERLPEPFEIRRSEELLKEDNIASDYGKKSEQIQLFPDDLLLDKQNRNRIKVVGQLFDTYWLIEFEDKLFIMDQHAAHEKILFEKTMNLLKDKQMDSQMLNPPIILSLNMREEQLLNEHIEIFVKLGYEIESFGGKEYKVIGIPANLPTIDDKGLLIEILDGLVDENLTRNPDAIIEKVASMSCKAAVKGNSKLSALEAKALIDELLEADNPYNCPHGRPTLISMTKYEIEKKFKRIV</sequence>
<dbReference type="Gene3D" id="3.30.230.10">
    <property type="match status" value="1"/>
</dbReference>
<proteinExistence type="inferred from homology"/>
<evidence type="ECO:0000256" key="2">
    <source>
        <dbReference type="ARBA" id="ARBA00022763"/>
    </source>
</evidence>
<organism evidence="8 9">
    <name type="scientific">[Clostridium] fimetarium</name>
    <dbReference type="NCBI Taxonomy" id="99656"/>
    <lineage>
        <taxon>Bacteria</taxon>
        <taxon>Bacillati</taxon>
        <taxon>Bacillota</taxon>
        <taxon>Clostridia</taxon>
        <taxon>Lachnospirales</taxon>
        <taxon>Lachnospiraceae</taxon>
    </lineage>
</organism>
<reference evidence="8 9" key="1">
    <citation type="submission" date="2016-10" db="EMBL/GenBank/DDBJ databases">
        <authorList>
            <person name="de Groot N.N."/>
        </authorList>
    </citation>
    <scope>NUCLEOTIDE SEQUENCE [LARGE SCALE GENOMIC DNA]</scope>
    <source>
        <strain evidence="8 9">DSM 9179</strain>
    </source>
</reference>
<dbReference type="GO" id="GO:0140664">
    <property type="term" value="F:ATP-dependent DNA damage sensor activity"/>
    <property type="evidence" value="ECO:0007669"/>
    <property type="project" value="InterPro"/>
</dbReference>
<feature type="domain" description="MutL C-terminal dimerisation" evidence="6">
    <location>
        <begin position="544"/>
        <end position="686"/>
    </location>
</feature>
<dbReference type="Pfam" id="PF13589">
    <property type="entry name" value="HATPase_c_3"/>
    <property type="match status" value="1"/>
</dbReference>
<dbReference type="Pfam" id="PF08676">
    <property type="entry name" value="MutL_C"/>
    <property type="match status" value="1"/>
</dbReference>
<dbReference type="InterPro" id="IPR042121">
    <property type="entry name" value="MutL_C_regsub"/>
</dbReference>
<dbReference type="SUPFAM" id="SSF54211">
    <property type="entry name" value="Ribosomal protein S5 domain 2-like"/>
    <property type="match status" value="1"/>
</dbReference>
<keyword evidence="9" id="KW-1185">Reference proteome</keyword>
<dbReference type="InterPro" id="IPR020667">
    <property type="entry name" value="DNA_mismatch_repair_MutL"/>
</dbReference>
<comment type="similarity">
    <text evidence="1 4">Belongs to the DNA mismatch repair MutL/HexB family.</text>
</comment>
<keyword evidence="3 4" id="KW-0234">DNA repair</keyword>
<dbReference type="InterPro" id="IPR014721">
    <property type="entry name" value="Ribsml_uS5_D2-typ_fold_subgr"/>
</dbReference>
<dbReference type="SMART" id="SM00853">
    <property type="entry name" value="MutL_C"/>
    <property type="match status" value="1"/>
</dbReference>
<feature type="compositionally biased region" description="Polar residues" evidence="5">
    <location>
        <begin position="395"/>
        <end position="418"/>
    </location>
</feature>
<name>A0A1I0QJ71_9FIRM</name>
<dbReference type="Gene3D" id="3.30.565.10">
    <property type="entry name" value="Histidine kinase-like ATPase, C-terminal domain"/>
    <property type="match status" value="1"/>
</dbReference>
<dbReference type="InterPro" id="IPR037198">
    <property type="entry name" value="MutL_C_sf"/>
</dbReference>
<dbReference type="CDD" id="cd16926">
    <property type="entry name" value="HATPase_MutL-MLH-PMS-like"/>
    <property type="match status" value="1"/>
</dbReference>
<dbReference type="InterPro" id="IPR002099">
    <property type="entry name" value="MutL/Mlh/PMS"/>
</dbReference>
<feature type="region of interest" description="Disordered" evidence="5">
    <location>
        <begin position="395"/>
        <end position="442"/>
    </location>
</feature>
<dbReference type="SUPFAM" id="SSF55874">
    <property type="entry name" value="ATPase domain of HSP90 chaperone/DNA topoisomerase II/histidine kinase"/>
    <property type="match status" value="1"/>
</dbReference>
<dbReference type="InterPro" id="IPR014790">
    <property type="entry name" value="MutL_C"/>
</dbReference>
<evidence type="ECO:0000259" key="7">
    <source>
        <dbReference type="SMART" id="SM01340"/>
    </source>
</evidence>
<dbReference type="Gene3D" id="3.30.1540.20">
    <property type="entry name" value="MutL, C-terminal domain, dimerisation subdomain"/>
    <property type="match status" value="1"/>
</dbReference>
<dbReference type="SMART" id="SM01340">
    <property type="entry name" value="DNA_mis_repair"/>
    <property type="match status" value="1"/>
</dbReference>
<dbReference type="Pfam" id="PF01119">
    <property type="entry name" value="DNA_mis_repair"/>
    <property type="match status" value="1"/>
</dbReference>
<comment type="function">
    <text evidence="4">This protein is involved in the repair of mismatches in DNA. It is required for dam-dependent methyl-directed DNA mismatch repair. May act as a 'molecular matchmaker', a protein that promotes the formation of a stable complex between two or more DNA-binding proteins in an ATP-dependent manner without itself being part of a final effector complex.</text>
</comment>
<dbReference type="GO" id="GO:0030983">
    <property type="term" value="F:mismatched DNA binding"/>
    <property type="evidence" value="ECO:0007669"/>
    <property type="project" value="InterPro"/>
</dbReference>
<dbReference type="PANTHER" id="PTHR10073">
    <property type="entry name" value="DNA MISMATCH REPAIR PROTEIN MLH, PMS, MUTL"/>
    <property type="match status" value="1"/>
</dbReference>
<accession>A0A1I0QJ71</accession>
<evidence type="ECO:0000259" key="6">
    <source>
        <dbReference type="SMART" id="SM00853"/>
    </source>
</evidence>
<dbReference type="OrthoDB" id="9763467at2"/>
<dbReference type="GO" id="GO:0016887">
    <property type="term" value="F:ATP hydrolysis activity"/>
    <property type="evidence" value="ECO:0007669"/>
    <property type="project" value="InterPro"/>
</dbReference>
<dbReference type="FunFam" id="3.30.565.10:FF:000003">
    <property type="entry name" value="DNA mismatch repair endonuclease MutL"/>
    <property type="match status" value="1"/>
</dbReference>
<dbReference type="SUPFAM" id="SSF118116">
    <property type="entry name" value="DNA mismatch repair protein MutL"/>
    <property type="match status" value="1"/>
</dbReference>
<evidence type="ECO:0000256" key="5">
    <source>
        <dbReference type="SAM" id="MobiDB-lite"/>
    </source>
</evidence>
<evidence type="ECO:0000313" key="8">
    <source>
        <dbReference type="EMBL" id="SEW27239.1"/>
    </source>
</evidence>
<dbReference type="InterPro" id="IPR038973">
    <property type="entry name" value="MutL/Mlh/Pms-like"/>
</dbReference>
<dbReference type="HAMAP" id="MF_00149">
    <property type="entry name" value="DNA_mis_repair"/>
    <property type="match status" value="1"/>
</dbReference>
<dbReference type="NCBIfam" id="TIGR00585">
    <property type="entry name" value="mutl"/>
    <property type="match status" value="1"/>
</dbReference>
<dbReference type="InterPro" id="IPR020568">
    <property type="entry name" value="Ribosomal_Su5_D2-typ_SF"/>
</dbReference>
<dbReference type="GO" id="GO:0005524">
    <property type="term" value="F:ATP binding"/>
    <property type="evidence" value="ECO:0007669"/>
    <property type="project" value="InterPro"/>
</dbReference>
<dbReference type="PANTHER" id="PTHR10073:SF12">
    <property type="entry name" value="DNA MISMATCH REPAIR PROTEIN MLH1"/>
    <property type="match status" value="1"/>
</dbReference>
<dbReference type="PROSITE" id="PS00058">
    <property type="entry name" value="DNA_MISMATCH_REPAIR_1"/>
    <property type="match status" value="1"/>
</dbReference>
<protein>
    <recommendedName>
        <fullName evidence="4">DNA mismatch repair protein MutL</fullName>
    </recommendedName>
</protein>
<dbReference type="InterPro" id="IPR013507">
    <property type="entry name" value="DNA_mismatch_S5_2-like"/>
</dbReference>
<evidence type="ECO:0000256" key="1">
    <source>
        <dbReference type="ARBA" id="ARBA00006082"/>
    </source>
</evidence>
<dbReference type="GO" id="GO:0006298">
    <property type="term" value="P:mismatch repair"/>
    <property type="evidence" value="ECO:0007669"/>
    <property type="project" value="UniProtKB-UniRule"/>
</dbReference>
<dbReference type="Proteomes" id="UP000199701">
    <property type="component" value="Unassembled WGS sequence"/>
</dbReference>
<dbReference type="EMBL" id="FOJI01000008">
    <property type="protein sequence ID" value="SEW27239.1"/>
    <property type="molecule type" value="Genomic_DNA"/>
</dbReference>
<dbReference type="GO" id="GO:0032300">
    <property type="term" value="C:mismatch repair complex"/>
    <property type="evidence" value="ECO:0007669"/>
    <property type="project" value="InterPro"/>
</dbReference>
<evidence type="ECO:0000313" key="9">
    <source>
        <dbReference type="Proteomes" id="UP000199701"/>
    </source>
</evidence>
<feature type="domain" description="DNA mismatch repair protein S5" evidence="7">
    <location>
        <begin position="208"/>
        <end position="326"/>
    </location>
</feature>
<dbReference type="CDD" id="cd00782">
    <property type="entry name" value="MutL_Trans"/>
    <property type="match status" value="1"/>
</dbReference>
<feature type="compositionally biased region" description="Low complexity" evidence="5">
    <location>
        <begin position="419"/>
        <end position="433"/>
    </location>
</feature>
<dbReference type="InterPro" id="IPR042120">
    <property type="entry name" value="MutL_C_dimsub"/>
</dbReference>
<dbReference type="Gene3D" id="3.30.1370.100">
    <property type="entry name" value="MutL, C-terminal domain, regulatory subdomain"/>
    <property type="match status" value="1"/>
</dbReference>
<evidence type="ECO:0000256" key="3">
    <source>
        <dbReference type="ARBA" id="ARBA00023204"/>
    </source>
</evidence>
<dbReference type="STRING" id="99656.SAMN05421659_10875"/>
<dbReference type="InterPro" id="IPR036890">
    <property type="entry name" value="HATPase_C_sf"/>
</dbReference>
<dbReference type="InterPro" id="IPR014762">
    <property type="entry name" value="DNA_mismatch_repair_CS"/>
</dbReference>
<dbReference type="AlphaFoldDB" id="A0A1I0QJ71"/>
<evidence type="ECO:0000256" key="4">
    <source>
        <dbReference type="HAMAP-Rule" id="MF_00149"/>
    </source>
</evidence>
<dbReference type="RefSeq" id="WP_092454039.1">
    <property type="nucleotide sequence ID" value="NZ_FOJI01000008.1"/>
</dbReference>
<gene>
    <name evidence="4" type="primary">mutL</name>
    <name evidence="8" type="ORF">SAMN05421659_10875</name>
</gene>